<comment type="cofactor">
    <cofactor evidence="1">
        <name>pyridoxal 5'-phosphate</name>
        <dbReference type="ChEBI" id="CHEBI:597326"/>
    </cofactor>
</comment>
<evidence type="ECO:0000256" key="3">
    <source>
        <dbReference type="ARBA" id="ARBA00022576"/>
    </source>
</evidence>
<keyword evidence="4" id="KW-0808">Transferase</keyword>
<dbReference type="InterPro" id="IPR015424">
    <property type="entry name" value="PyrdxlP-dep_Trfase"/>
</dbReference>
<proteinExistence type="inferred from homology"/>
<evidence type="ECO:0000256" key="1">
    <source>
        <dbReference type="ARBA" id="ARBA00001933"/>
    </source>
</evidence>
<reference evidence="7" key="1">
    <citation type="submission" date="2021-01" db="EMBL/GenBank/DDBJ databases">
        <authorList>
            <person name="Corre E."/>
            <person name="Pelletier E."/>
            <person name="Niang G."/>
            <person name="Scheremetjew M."/>
            <person name="Finn R."/>
            <person name="Kale V."/>
            <person name="Holt S."/>
            <person name="Cochrane G."/>
            <person name="Meng A."/>
            <person name="Brown T."/>
            <person name="Cohen L."/>
        </authorList>
    </citation>
    <scope>NUCLEOTIDE SEQUENCE</scope>
    <source>
        <strain evidence="7">CCAP 955/1</strain>
    </source>
</reference>
<keyword evidence="3" id="KW-0032">Aminotransferase</keyword>
<dbReference type="GO" id="GO:0030170">
    <property type="term" value="F:pyridoxal phosphate binding"/>
    <property type="evidence" value="ECO:0007669"/>
    <property type="project" value="InterPro"/>
</dbReference>
<dbReference type="GO" id="GO:0008483">
    <property type="term" value="F:transaminase activity"/>
    <property type="evidence" value="ECO:0007669"/>
    <property type="project" value="UniProtKB-KW"/>
</dbReference>
<organism evidence="7">
    <name type="scientific">Spumella elongata</name>
    <dbReference type="NCBI Taxonomy" id="89044"/>
    <lineage>
        <taxon>Eukaryota</taxon>
        <taxon>Sar</taxon>
        <taxon>Stramenopiles</taxon>
        <taxon>Ochrophyta</taxon>
        <taxon>Chrysophyceae</taxon>
        <taxon>Chromulinales</taxon>
        <taxon>Chromulinaceae</taxon>
        <taxon>Spumella</taxon>
    </lineage>
</organism>
<dbReference type="InterPro" id="IPR015421">
    <property type="entry name" value="PyrdxlP-dep_Trfase_major"/>
</dbReference>
<dbReference type="InterPro" id="IPR050596">
    <property type="entry name" value="AspAT/PAT-like"/>
</dbReference>
<evidence type="ECO:0000313" key="7">
    <source>
        <dbReference type="EMBL" id="CAE0275215.1"/>
    </source>
</evidence>
<gene>
    <name evidence="7" type="ORF">SELO1098_LOCUS4043</name>
</gene>
<sequence length="160" mass="16996">MGWRVGYLAYPERLHGELMKVQDTIAICPSVIGQKAALAALGAGRSWVRVQVKGLAENRRIVRSAIEEALGSGSVVGGSGAIYFMIRLPVQDDLRVVEWLTAKHRVCVIPGSACGAPGMVRVGYANLETARCREASQRLSDGLKELAARGAAVLEPAPGT</sequence>
<dbReference type="GO" id="GO:0006520">
    <property type="term" value="P:amino acid metabolic process"/>
    <property type="evidence" value="ECO:0007669"/>
    <property type="project" value="InterPro"/>
</dbReference>
<evidence type="ECO:0000256" key="5">
    <source>
        <dbReference type="ARBA" id="ARBA00022898"/>
    </source>
</evidence>
<dbReference type="Gene3D" id="3.40.640.10">
    <property type="entry name" value="Type I PLP-dependent aspartate aminotransferase-like (Major domain)"/>
    <property type="match status" value="1"/>
</dbReference>
<name>A0A7S3GSG8_9STRA</name>
<protein>
    <recommendedName>
        <fullName evidence="6">Aminotransferase class I/classII large domain-containing protein</fullName>
    </recommendedName>
</protein>
<accession>A0A7S3GSG8</accession>
<dbReference type="SUPFAM" id="SSF53383">
    <property type="entry name" value="PLP-dependent transferases"/>
    <property type="match status" value="1"/>
</dbReference>
<evidence type="ECO:0000259" key="6">
    <source>
        <dbReference type="Pfam" id="PF00155"/>
    </source>
</evidence>
<dbReference type="PANTHER" id="PTHR46383:SF5">
    <property type="entry name" value="AMINOTRANSFERASE CLASS I_CLASSII DOMAIN-CONTAINING PROTEIN"/>
    <property type="match status" value="1"/>
</dbReference>
<evidence type="ECO:0000256" key="4">
    <source>
        <dbReference type="ARBA" id="ARBA00022679"/>
    </source>
</evidence>
<evidence type="ECO:0000256" key="2">
    <source>
        <dbReference type="ARBA" id="ARBA00007441"/>
    </source>
</evidence>
<dbReference type="PANTHER" id="PTHR46383">
    <property type="entry name" value="ASPARTATE AMINOTRANSFERASE"/>
    <property type="match status" value="1"/>
</dbReference>
<dbReference type="EMBL" id="HBIC01008113">
    <property type="protein sequence ID" value="CAE0275215.1"/>
    <property type="molecule type" value="Transcribed_RNA"/>
</dbReference>
<comment type="similarity">
    <text evidence="2">Belongs to the class-I pyridoxal-phosphate-dependent aminotransferase family.</text>
</comment>
<dbReference type="AlphaFoldDB" id="A0A7S3GSG8"/>
<keyword evidence="5" id="KW-0663">Pyridoxal phosphate</keyword>
<dbReference type="InterPro" id="IPR004839">
    <property type="entry name" value="Aminotransferase_I/II_large"/>
</dbReference>
<dbReference type="Pfam" id="PF00155">
    <property type="entry name" value="Aminotran_1_2"/>
    <property type="match status" value="1"/>
</dbReference>
<feature type="domain" description="Aminotransferase class I/classII large" evidence="6">
    <location>
        <begin position="1"/>
        <end position="139"/>
    </location>
</feature>